<evidence type="ECO:0008006" key="3">
    <source>
        <dbReference type="Google" id="ProtNLM"/>
    </source>
</evidence>
<name>A0ABX0SFT5_9ACTN</name>
<organism evidence="1 2">
    <name type="scientific">Brooklawnia cerclae</name>
    <dbReference type="NCBI Taxonomy" id="349934"/>
    <lineage>
        <taxon>Bacteria</taxon>
        <taxon>Bacillati</taxon>
        <taxon>Actinomycetota</taxon>
        <taxon>Actinomycetes</taxon>
        <taxon>Propionibacteriales</taxon>
        <taxon>Propionibacteriaceae</taxon>
        <taxon>Brooklawnia</taxon>
    </lineage>
</organism>
<sequence length="104" mass="10570">MVIFTPDSWRHAGQAVKEASDAFRSGVTGRLGGLANTGADGGMSMVDGLIAGILPAVMEAVEDTIDGISTNLAAEGEALIATGDAYAEVEDAATEIGSFMDGEY</sequence>
<evidence type="ECO:0000313" key="2">
    <source>
        <dbReference type="Proteomes" id="UP000749311"/>
    </source>
</evidence>
<reference evidence="1 2" key="1">
    <citation type="submission" date="2020-02" db="EMBL/GenBank/DDBJ databases">
        <title>Sequencing the genomes of 1000 actinobacteria strains.</title>
        <authorList>
            <person name="Klenk H.-P."/>
        </authorList>
    </citation>
    <scope>NUCLEOTIDE SEQUENCE [LARGE SCALE GENOMIC DNA]</scope>
    <source>
        <strain evidence="1 2">DSM 19609</strain>
    </source>
</reference>
<proteinExistence type="predicted"/>
<keyword evidence="2" id="KW-1185">Reference proteome</keyword>
<dbReference type="RefSeq" id="WP_167163902.1">
    <property type="nucleotide sequence ID" value="NZ_BAAAOO010000012.1"/>
</dbReference>
<dbReference type="Proteomes" id="UP000749311">
    <property type="component" value="Unassembled WGS sequence"/>
</dbReference>
<gene>
    <name evidence="1" type="ORF">FB473_000141</name>
</gene>
<evidence type="ECO:0000313" key="1">
    <source>
        <dbReference type="EMBL" id="NIH55496.1"/>
    </source>
</evidence>
<accession>A0ABX0SFT5</accession>
<comment type="caution">
    <text evidence="1">The sequence shown here is derived from an EMBL/GenBank/DDBJ whole genome shotgun (WGS) entry which is preliminary data.</text>
</comment>
<dbReference type="EMBL" id="JAAMOZ010000001">
    <property type="protein sequence ID" value="NIH55496.1"/>
    <property type="molecule type" value="Genomic_DNA"/>
</dbReference>
<protein>
    <recommendedName>
        <fullName evidence="3">Excreted virulence factor EspC (Type VII ESX diderm)</fullName>
    </recommendedName>
</protein>